<dbReference type="Proteomes" id="UP000193411">
    <property type="component" value="Unassembled WGS sequence"/>
</dbReference>
<dbReference type="EMBL" id="MCFL01000007">
    <property type="protein sequence ID" value="ORZ38942.1"/>
    <property type="molecule type" value="Genomic_DNA"/>
</dbReference>
<dbReference type="Gene3D" id="1.10.10.10">
    <property type="entry name" value="Winged helix-like DNA-binding domain superfamily/Winged helix DNA-binding domain"/>
    <property type="match status" value="1"/>
</dbReference>
<name>A0A1Y2I0L3_9FUNG</name>
<evidence type="ECO:0000313" key="9">
    <source>
        <dbReference type="EMBL" id="ORZ38942.1"/>
    </source>
</evidence>
<evidence type="ECO:0000256" key="1">
    <source>
        <dbReference type="ARBA" id="ARBA00004123"/>
    </source>
</evidence>
<protein>
    <submittedName>
        <fullName evidence="9">HSF-type DNA-binding-domain-containing protein</fullName>
    </submittedName>
</protein>
<evidence type="ECO:0000256" key="6">
    <source>
        <dbReference type="ARBA" id="ARBA00023242"/>
    </source>
</evidence>
<dbReference type="GO" id="GO:0005634">
    <property type="term" value="C:nucleus"/>
    <property type="evidence" value="ECO:0007669"/>
    <property type="project" value="UniProtKB-SubCell"/>
</dbReference>
<keyword evidence="3" id="KW-0805">Transcription regulation</keyword>
<sequence length="109" mass="12823">MLSPSGSNSQSFVHKLFKMVNDTTTDHIVRWTGSGESFIIDQVPEFEKLLPRYYKHSNLSSFIRQANMYGFHKVNKAPRTRETNVRDYEFANPNFKRGRPDLLDNIRRK</sequence>
<evidence type="ECO:0000256" key="2">
    <source>
        <dbReference type="ARBA" id="ARBA00006403"/>
    </source>
</evidence>
<dbReference type="GO" id="GO:0043565">
    <property type="term" value="F:sequence-specific DNA binding"/>
    <property type="evidence" value="ECO:0007669"/>
    <property type="project" value="InterPro"/>
</dbReference>
<dbReference type="PANTHER" id="PTHR10015:SF427">
    <property type="entry name" value="HEAT SHOCK FACTOR PROTEIN"/>
    <property type="match status" value="1"/>
</dbReference>
<comment type="caution">
    <text evidence="9">The sequence shown here is derived from an EMBL/GenBank/DDBJ whole genome shotgun (WGS) entry which is preliminary data.</text>
</comment>
<gene>
    <name evidence="9" type="ORF">BCR44DRAFT_117939</name>
</gene>
<feature type="domain" description="HSF-type DNA-binding" evidence="8">
    <location>
        <begin position="8"/>
        <end position="109"/>
    </location>
</feature>
<dbReference type="SUPFAM" id="SSF46785">
    <property type="entry name" value="Winged helix' DNA-binding domain"/>
    <property type="match status" value="1"/>
</dbReference>
<organism evidence="9 10">
    <name type="scientific">Catenaria anguillulae PL171</name>
    <dbReference type="NCBI Taxonomy" id="765915"/>
    <lineage>
        <taxon>Eukaryota</taxon>
        <taxon>Fungi</taxon>
        <taxon>Fungi incertae sedis</taxon>
        <taxon>Blastocladiomycota</taxon>
        <taxon>Blastocladiomycetes</taxon>
        <taxon>Blastocladiales</taxon>
        <taxon>Catenariaceae</taxon>
        <taxon>Catenaria</taxon>
    </lineage>
</organism>
<evidence type="ECO:0000313" key="10">
    <source>
        <dbReference type="Proteomes" id="UP000193411"/>
    </source>
</evidence>
<accession>A0A1Y2I0L3</accession>
<dbReference type="PRINTS" id="PR00056">
    <property type="entry name" value="HSFDOMAIN"/>
</dbReference>
<feature type="non-terminal residue" evidence="9">
    <location>
        <position position="109"/>
    </location>
</feature>
<evidence type="ECO:0000256" key="3">
    <source>
        <dbReference type="ARBA" id="ARBA00023015"/>
    </source>
</evidence>
<dbReference type="Pfam" id="PF00447">
    <property type="entry name" value="HSF_DNA-bind"/>
    <property type="match status" value="1"/>
</dbReference>
<evidence type="ECO:0000256" key="7">
    <source>
        <dbReference type="RuleBase" id="RU004020"/>
    </source>
</evidence>
<evidence type="ECO:0000256" key="4">
    <source>
        <dbReference type="ARBA" id="ARBA00023125"/>
    </source>
</evidence>
<comment type="subcellular location">
    <subcellularLocation>
        <location evidence="1">Nucleus</location>
    </subcellularLocation>
</comment>
<keyword evidence="10" id="KW-1185">Reference proteome</keyword>
<dbReference type="OrthoDB" id="60033at2759"/>
<dbReference type="GO" id="GO:0003700">
    <property type="term" value="F:DNA-binding transcription factor activity"/>
    <property type="evidence" value="ECO:0007669"/>
    <property type="project" value="InterPro"/>
</dbReference>
<proteinExistence type="inferred from homology"/>
<keyword evidence="4 9" id="KW-0238">DNA-binding</keyword>
<dbReference type="InterPro" id="IPR000232">
    <property type="entry name" value="HSF_DNA-bd"/>
</dbReference>
<dbReference type="STRING" id="765915.A0A1Y2I0L3"/>
<dbReference type="FunFam" id="1.10.10.10:FF:000027">
    <property type="entry name" value="Heat shock transcription factor 1"/>
    <property type="match status" value="1"/>
</dbReference>
<evidence type="ECO:0000259" key="8">
    <source>
        <dbReference type="SMART" id="SM00415"/>
    </source>
</evidence>
<evidence type="ECO:0000256" key="5">
    <source>
        <dbReference type="ARBA" id="ARBA00023163"/>
    </source>
</evidence>
<dbReference type="InterPro" id="IPR036388">
    <property type="entry name" value="WH-like_DNA-bd_sf"/>
</dbReference>
<comment type="similarity">
    <text evidence="2 7">Belongs to the HSF family.</text>
</comment>
<dbReference type="InterPro" id="IPR036390">
    <property type="entry name" value="WH_DNA-bd_sf"/>
</dbReference>
<dbReference type="SMART" id="SM00415">
    <property type="entry name" value="HSF"/>
    <property type="match status" value="1"/>
</dbReference>
<dbReference type="PANTHER" id="PTHR10015">
    <property type="entry name" value="HEAT SHOCK TRANSCRIPTION FACTOR"/>
    <property type="match status" value="1"/>
</dbReference>
<keyword evidence="5" id="KW-0804">Transcription</keyword>
<dbReference type="AlphaFoldDB" id="A0A1Y2I0L3"/>
<reference evidence="9 10" key="1">
    <citation type="submission" date="2016-07" db="EMBL/GenBank/DDBJ databases">
        <title>Pervasive Adenine N6-methylation of Active Genes in Fungi.</title>
        <authorList>
            <consortium name="DOE Joint Genome Institute"/>
            <person name="Mondo S.J."/>
            <person name="Dannebaum R.O."/>
            <person name="Kuo R.C."/>
            <person name="Labutti K."/>
            <person name="Haridas S."/>
            <person name="Kuo A."/>
            <person name="Salamov A."/>
            <person name="Ahrendt S.R."/>
            <person name="Lipzen A."/>
            <person name="Sullivan W."/>
            <person name="Andreopoulos W.B."/>
            <person name="Clum A."/>
            <person name="Lindquist E."/>
            <person name="Daum C."/>
            <person name="Ramamoorthy G.K."/>
            <person name="Gryganskyi A."/>
            <person name="Culley D."/>
            <person name="Magnuson J.K."/>
            <person name="James T.Y."/>
            <person name="O'Malley M.A."/>
            <person name="Stajich J.E."/>
            <person name="Spatafora J.W."/>
            <person name="Visel A."/>
            <person name="Grigoriev I.V."/>
        </authorList>
    </citation>
    <scope>NUCLEOTIDE SEQUENCE [LARGE SCALE GENOMIC DNA]</scope>
    <source>
        <strain evidence="9 10">PL171</strain>
    </source>
</reference>
<keyword evidence="6" id="KW-0539">Nucleus</keyword>